<dbReference type="Proteomes" id="UP001165121">
    <property type="component" value="Unassembled WGS sequence"/>
</dbReference>
<feature type="region of interest" description="Disordered" evidence="1">
    <location>
        <begin position="35"/>
        <end position="176"/>
    </location>
</feature>
<dbReference type="PROSITE" id="PS50013">
    <property type="entry name" value="CHROMO_2"/>
    <property type="match status" value="1"/>
</dbReference>
<dbReference type="Gene3D" id="2.40.50.40">
    <property type="match status" value="1"/>
</dbReference>
<dbReference type="EMBL" id="BSXT01000775">
    <property type="protein sequence ID" value="GMF33959.1"/>
    <property type="molecule type" value="Genomic_DNA"/>
</dbReference>
<gene>
    <name evidence="3" type="ORF">Pfra01_000858700</name>
</gene>
<dbReference type="InterPro" id="IPR023780">
    <property type="entry name" value="Chromo_domain"/>
</dbReference>
<dbReference type="OrthoDB" id="122625at2759"/>
<dbReference type="SUPFAM" id="SSF54160">
    <property type="entry name" value="Chromo domain-like"/>
    <property type="match status" value="1"/>
</dbReference>
<accession>A0A9W6X978</accession>
<dbReference type="CDD" id="cd00024">
    <property type="entry name" value="CD_CSD"/>
    <property type="match status" value="1"/>
</dbReference>
<dbReference type="Pfam" id="PF00385">
    <property type="entry name" value="Chromo"/>
    <property type="match status" value="1"/>
</dbReference>
<dbReference type="InterPro" id="IPR016197">
    <property type="entry name" value="Chromo-like_dom_sf"/>
</dbReference>
<organism evidence="3 4">
    <name type="scientific">Phytophthora fragariaefolia</name>
    <dbReference type="NCBI Taxonomy" id="1490495"/>
    <lineage>
        <taxon>Eukaryota</taxon>
        <taxon>Sar</taxon>
        <taxon>Stramenopiles</taxon>
        <taxon>Oomycota</taxon>
        <taxon>Peronosporomycetes</taxon>
        <taxon>Peronosporales</taxon>
        <taxon>Peronosporaceae</taxon>
        <taxon>Phytophthora</taxon>
    </lineage>
</organism>
<reference evidence="3" key="1">
    <citation type="submission" date="2023-04" db="EMBL/GenBank/DDBJ databases">
        <title>Phytophthora fragariaefolia NBRC 109709.</title>
        <authorList>
            <person name="Ichikawa N."/>
            <person name="Sato H."/>
            <person name="Tonouchi N."/>
        </authorList>
    </citation>
    <scope>NUCLEOTIDE SEQUENCE</scope>
    <source>
        <strain evidence="3">NBRC 109709</strain>
    </source>
</reference>
<name>A0A9W6X978_9STRA</name>
<evidence type="ECO:0000256" key="1">
    <source>
        <dbReference type="SAM" id="MobiDB-lite"/>
    </source>
</evidence>
<protein>
    <submittedName>
        <fullName evidence="3">Unnamed protein product</fullName>
    </submittedName>
</protein>
<dbReference type="AlphaFoldDB" id="A0A9W6X978"/>
<feature type="region of interest" description="Disordered" evidence="1">
    <location>
        <begin position="224"/>
        <end position="244"/>
    </location>
</feature>
<feature type="compositionally biased region" description="Polar residues" evidence="1">
    <location>
        <begin position="39"/>
        <end position="52"/>
    </location>
</feature>
<dbReference type="InterPro" id="IPR000953">
    <property type="entry name" value="Chromo/chromo_shadow_dom"/>
</dbReference>
<feature type="compositionally biased region" description="Basic residues" evidence="1">
    <location>
        <begin position="234"/>
        <end position="244"/>
    </location>
</feature>
<feature type="compositionally biased region" description="Basic and acidic residues" evidence="1">
    <location>
        <begin position="97"/>
        <end position="109"/>
    </location>
</feature>
<evidence type="ECO:0000313" key="3">
    <source>
        <dbReference type="EMBL" id="GMF33959.1"/>
    </source>
</evidence>
<dbReference type="SMART" id="SM00298">
    <property type="entry name" value="CHROMO"/>
    <property type="match status" value="1"/>
</dbReference>
<evidence type="ECO:0000313" key="4">
    <source>
        <dbReference type="Proteomes" id="UP001165121"/>
    </source>
</evidence>
<feature type="domain" description="Chromo" evidence="2">
    <location>
        <begin position="180"/>
        <end position="240"/>
    </location>
</feature>
<keyword evidence="4" id="KW-1185">Reference proteome</keyword>
<comment type="caution">
    <text evidence="3">The sequence shown here is derived from an EMBL/GenBank/DDBJ whole genome shotgun (WGS) entry which is preliminary data.</text>
</comment>
<sequence length="244" mass="26945">MRTHPVFYVGLLKPYLDPARVSFGDLASRALPTHLEAEPSSQQEVPQGQSPDSVRAESLAGEPAGQSDRGAQPAFAEPPRRDGQSPANMAPSAQERPPGHHDHESDPTVRGELGPSPDAGAAIQYHRSNDRRASQRLGRATAVGPGSARAPPPRPASEEDSASERRPPPALLDEQWNRHFHKERILSKRRCRGHNQYLVKWRGYPHSENSWEFVVALQQDFPGVVDQRPEGSGPRRRSPRASRL</sequence>
<proteinExistence type="predicted"/>
<evidence type="ECO:0000259" key="2">
    <source>
        <dbReference type="PROSITE" id="PS50013"/>
    </source>
</evidence>